<dbReference type="InterPro" id="IPR023614">
    <property type="entry name" value="Porin_dom_sf"/>
</dbReference>
<reference evidence="2 3" key="1">
    <citation type="submission" date="2018-05" db="EMBL/GenBank/DDBJ databases">
        <title>Complete genome sequence of Arcticibacterium luteifluviistationis SM1504T, a cytophagaceae bacterium isolated from Arctic surface seawater.</title>
        <authorList>
            <person name="Li Y."/>
            <person name="Qin Q.-L."/>
        </authorList>
    </citation>
    <scope>NUCLEOTIDE SEQUENCE [LARGE SCALE GENOMIC DNA]</scope>
    <source>
        <strain evidence="2 3">SM1504</strain>
    </source>
</reference>
<evidence type="ECO:0000313" key="2">
    <source>
        <dbReference type="EMBL" id="AWV97267.1"/>
    </source>
</evidence>
<dbReference type="KEGG" id="als:DJ013_03415"/>
<evidence type="ECO:0008006" key="4">
    <source>
        <dbReference type="Google" id="ProtNLM"/>
    </source>
</evidence>
<evidence type="ECO:0000313" key="3">
    <source>
        <dbReference type="Proteomes" id="UP000249873"/>
    </source>
</evidence>
<dbReference type="Gene3D" id="2.40.160.10">
    <property type="entry name" value="Porin"/>
    <property type="match status" value="1"/>
</dbReference>
<dbReference type="EMBL" id="CP029480">
    <property type="protein sequence ID" value="AWV97267.1"/>
    <property type="molecule type" value="Genomic_DNA"/>
</dbReference>
<protein>
    <recommendedName>
        <fullName evidence="4">Porin</fullName>
    </recommendedName>
</protein>
<accession>A0A2Z4G7Y5</accession>
<gene>
    <name evidence="2" type="ORF">DJ013_03415</name>
</gene>
<dbReference type="InterPro" id="IPR011486">
    <property type="entry name" value="BBP2"/>
</dbReference>
<name>A0A2Z4G7Y5_9BACT</name>
<evidence type="ECO:0000256" key="1">
    <source>
        <dbReference type="SAM" id="SignalP"/>
    </source>
</evidence>
<dbReference type="SUPFAM" id="SSF56935">
    <property type="entry name" value="Porins"/>
    <property type="match status" value="1"/>
</dbReference>
<dbReference type="Pfam" id="PF07642">
    <property type="entry name" value="BBP2"/>
    <property type="match status" value="1"/>
</dbReference>
<feature type="chain" id="PRO_5016239921" description="Porin" evidence="1">
    <location>
        <begin position="20"/>
        <end position="369"/>
    </location>
</feature>
<dbReference type="AlphaFoldDB" id="A0A2Z4G7Y5"/>
<sequence>MKKVYLAIVSILTVFSVSAQEGGPLTLSGYVDTYYFANFNKTTTNEGASGFERIFDQNANSFQVGLAQMMLTYEAGSVTGVIDVVVGNHADLANYGNATSPLGSTSTALAIKQAYMTWAANDVLSFTAGQFGTNVGYEVIDAPANFNYSLSNLFGNGPFYHTGIKMDVAASDNVAFMVGVNNGLDSKDDNNKPKGVMGQVYLAPTDGWDVYLNYFGTNEGSKDDKATYSWFDITTSYQVTDDLLIGINAVPYGAFKTETSTQSWSGAALYVNGSVSEKLGLGVRAEYFDNSEGGIYLADFNNTGSGEGAAVTSLTLTASIDITEHLMFKPEFRFDKYKTDSGSMWLTDEAGAYTKDSQSTLGGALIFHF</sequence>
<dbReference type="RefSeq" id="WP_111370369.1">
    <property type="nucleotide sequence ID" value="NZ_CP029480.1"/>
</dbReference>
<organism evidence="2 3">
    <name type="scientific">Arcticibacterium luteifluviistationis</name>
    <dbReference type="NCBI Taxonomy" id="1784714"/>
    <lineage>
        <taxon>Bacteria</taxon>
        <taxon>Pseudomonadati</taxon>
        <taxon>Bacteroidota</taxon>
        <taxon>Cytophagia</taxon>
        <taxon>Cytophagales</taxon>
        <taxon>Leadbetterellaceae</taxon>
        <taxon>Arcticibacterium</taxon>
    </lineage>
</organism>
<feature type="signal peptide" evidence="1">
    <location>
        <begin position="1"/>
        <end position="19"/>
    </location>
</feature>
<dbReference type="OrthoDB" id="1114561at2"/>
<keyword evidence="1" id="KW-0732">Signal</keyword>
<dbReference type="Proteomes" id="UP000249873">
    <property type="component" value="Chromosome"/>
</dbReference>
<proteinExistence type="predicted"/>
<keyword evidence="3" id="KW-1185">Reference proteome</keyword>